<dbReference type="EMBL" id="ACJX03000001">
    <property type="protein sequence ID" value="KRT34694.1"/>
    <property type="molecule type" value="Genomic_DNA"/>
</dbReference>
<dbReference type="InterPro" id="IPR025542">
    <property type="entry name" value="YacH"/>
</dbReference>
<evidence type="ECO:0000259" key="2">
    <source>
        <dbReference type="PROSITE" id="PS50151"/>
    </source>
</evidence>
<dbReference type="PANTHER" id="PTHR38430:SF1">
    <property type="entry name" value="PROTEIN-ARGININE KINASE ACTIVATOR PROTEIN"/>
    <property type="match status" value="1"/>
</dbReference>
<evidence type="ECO:0000313" key="4">
    <source>
        <dbReference type="Proteomes" id="UP000005273"/>
    </source>
</evidence>
<gene>
    <name evidence="3" type="ORF">HMPREF1705_03934</name>
</gene>
<evidence type="ECO:0000256" key="1">
    <source>
        <dbReference type="SAM" id="Coils"/>
    </source>
</evidence>
<protein>
    <recommendedName>
        <fullName evidence="2">UVR domain-containing protein</fullName>
    </recommendedName>
</protein>
<dbReference type="InterPro" id="IPR036876">
    <property type="entry name" value="UVR_dom_sf"/>
</dbReference>
<name>A0A0T5X8R7_9BACT</name>
<dbReference type="PANTHER" id="PTHR38430">
    <property type="entry name" value="PROTEIN-ARGININE KINASE ACTIVATOR PROTEIN"/>
    <property type="match status" value="1"/>
</dbReference>
<comment type="caution">
    <text evidence="3">The sequence shown here is derived from an EMBL/GenBank/DDBJ whole genome shotgun (WGS) entry which is preliminary data.</text>
</comment>
<dbReference type="Gene3D" id="4.10.860.10">
    <property type="entry name" value="UVR domain"/>
    <property type="match status" value="1"/>
</dbReference>
<dbReference type="GO" id="GO:1990170">
    <property type="term" value="P:stress response to cadmium ion"/>
    <property type="evidence" value="ECO:0007669"/>
    <property type="project" value="TreeGrafter"/>
</dbReference>
<dbReference type="SUPFAM" id="SSF46600">
    <property type="entry name" value="C-terminal UvrC-binding domain of UvrB"/>
    <property type="match status" value="1"/>
</dbReference>
<feature type="coiled-coil region" evidence="1">
    <location>
        <begin position="133"/>
        <end position="160"/>
    </location>
</feature>
<accession>A0A0T5X8R7</accession>
<dbReference type="GO" id="GO:0005507">
    <property type="term" value="F:copper ion binding"/>
    <property type="evidence" value="ECO:0007669"/>
    <property type="project" value="TreeGrafter"/>
</dbReference>
<dbReference type="Pfam" id="PF02151">
    <property type="entry name" value="UVR"/>
    <property type="match status" value="1"/>
</dbReference>
<dbReference type="PIRSF" id="PIRSF015034">
    <property type="entry name" value="YacH"/>
    <property type="match status" value="1"/>
</dbReference>
<dbReference type="GO" id="GO:0050897">
    <property type="term" value="F:cobalt ion binding"/>
    <property type="evidence" value="ECO:0007669"/>
    <property type="project" value="TreeGrafter"/>
</dbReference>
<feature type="domain" description="UVR" evidence="2">
    <location>
        <begin position="137"/>
        <end position="172"/>
    </location>
</feature>
<sequence>MMCERCQEREAEVHIKQIINGEVKEYHLCRECAETMGLEGIDLFPHFNFDLSWENLLGSLFEPFAAKELRRPVRTEIKCQGCGLDYSTFQKTGKFGCPKCYESFRDYIKPLLRKIHGADRHRGSKPELSYIEKDATGDELEQLKKELKEAVEKEEYERAAKIRDRIRELTSKGDGSDGKA</sequence>
<dbReference type="Proteomes" id="UP000005273">
    <property type="component" value="Unassembled WGS sequence"/>
</dbReference>
<dbReference type="GO" id="GO:0046870">
    <property type="term" value="F:cadmium ion binding"/>
    <property type="evidence" value="ECO:0007669"/>
    <property type="project" value="TreeGrafter"/>
</dbReference>
<keyword evidence="4" id="KW-1185">Reference proteome</keyword>
<dbReference type="GO" id="GO:1990169">
    <property type="term" value="P:stress response to copper ion"/>
    <property type="evidence" value="ECO:0007669"/>
    <property type="project" value="TreeGrafter"/>
</dbReference>
<dbReference type="STRING" id="592015.HMPREF1705_03934"/>
<keyword evidence="1" id="KW-0175">Coiled coil</keyword>
<reference evidence="4" key="1">
    <citation type="submission" date="2012-09" db="EMBL/GenBank/DDBJ databases">
        <authorList>
            <person name="Weinstock G."/>
            <person name="Sodergren E."/>
            <person name="Clifton S."/>
            <person name="Fulton L."/>
            <person name="Fulton B."/>
            <person name="Courtney L."/>
            <person name="Fronick C."/>
            <person name="Harrison M."/>
            <person name="Strong C."/>
            <person name="Farmer C."/>
            <person name="Delehaunty K."/>
            <person name="Markovic C."/>
            <person name="Hall O."/>
            <person name="Minx P."/>
            <person name="Tomlinson C."/>
            <person name="Mitreva M."/>
            <person name="Nelson J."/>
            <person name="Hou S."/>
            <person name="Wollam A."/>
            <person name="Pepin K.H."/>
            <person name="Johnson M."/>
            <person name="Bhonagiri V."/>
            <person name="Nash W.E."/>
            <person name="Suruliraj S."/>
            <person name="Warren W."/>
            <person name="Chinwalla A."/>
            <person name="Mardis E.R."/>
            <person name="Wilson R.K."/>
        </authorList>
    </citation>
    <scope>NUCLEOTIDE SEQUENCE [LARGE SCALE GENOMIC DNA]</scope>
    <source>
        <strain evidence="4">OS1</strain>
    </source>
</reference>
<evidence type="ECO:0000313" key="3">
    <source>
        <dbReference type="EMBL" id="KRT34694.1"/>
    </source>
</evidence>
<dbReference type="GO" id="GO:0008270">
    <property type="term" value="F:zinc ion binding"/>
    <property type="evidence" value="ECO:0007669"/>
    <property type="project" value="TreeGrafter"/>
</dbReference>
<dbReference type="OrthoDB" id="9788704at2"/>
<dbReference type="InterPro" id="IPR001943">
    <property type="entry name" value="UVR_dom"/>
</dbReference>
<dbReference type="AlphaFoldDB" id="A0A0T5X8R7"/>
<dbReference type="eggNOG" id="COG3880">
    <property type="taxonomic scope" value="Bacteria"/>
</dbReference>
<dbReference type="RefSeq" id="WP_009200431.1">
    <property type="nucleotide sequence ID" value="NZ_ACJX03000001.1"/>
</dbReference>
<dbReference type="PROSITE" id="PS50151">
    <property type="entry name" value="UVR"/>
    <property type="match status" value="1"/>
</dbReference>
<organism evidence="3 4">
    <name type="scientific">Acetomicrobium hydrogeniformans ATCC BAA-1850</name>
    <dbReference type="NCBI Taxonomy" id="592015"/>
    <lineage>
        <taxon>Bacteria</taxon>
        <taxon>Thermotogati</taxon>
        <taxon>Synergistota</taxon>
        <taxon>Synergistia</taxon>
        <taxon>Synergistales</taxon>
        <taxon>Acetomicrobiaceae</taxon>
        <taxon>Acetomicrobium</taxon>
    </lineage>
</organism>
<proteinExistence type="predicted"/>